<evidence type="ECO:0000256" key="1">
    <source>
        <dbReference type="ARBA" id="ARBA00005527"/>
    </source>
</evidence>
<feature type="region of interest" description="Disordered" evidence="7">
    <location>
        <begin position="346"/>
        <end position="368"/>
    </location>
</feature>
<accession>A0A8R1UPJ9</accession>
<gene>
    <name evidence="9" type="primary">WBGene00275863</name>
</gene>
<evidence type="ECO:0000259" key="8">
    <source>
        <dbReference type="PROSITE" id="PS50011"/>
    </source>
</evidence>
<dbReference type="FunFam" id="1.10.510.10:FF:000624">
    <property type="entry name" value="Mitogen-activated protein kinase"/>
    <property type="match status" value="1"/>
</dbReference>
<evidence type="ECO:0000256" key="7">
    <source>
        <dbReference type="SAM" id="MobiDB-lite"/>
    </source>
</evidence>
<evidence type="ECO:0000256" key="2">
    <source>
        <dbReference type="ARBA" id="ARBA00022527"/>
    </source>
</evidence>
<dbReference type="SMART" id="SM00220">
    <property type="entry name" value="S_TKc"/>
    <property type="match status" value="1"/>
</dbReference>
<dbReference type="GO" id="GO:0035556">
    <property type="term" value="P:intracellular signal transduction"/>
    <property type="evidence" value="ECO:0000318"/>
    <property type="project" value="GO_Central"/>
</dbReference>
<feature type="domain" description="Protein kinase" evidence="8">
    <location>
        <begin position="15"/>
        <end position="305"/>
    </location>
</feature>
<dbReference type="PROSITE" id="PS00108">
    <property type="entry name" value="PROTEIN_KINASE_ST"/>
    <property type="match status" value="1"/>
</dbReference>
<keyword evidence="3" id="KW-0808">Transferase</keyword>
<dbReference type="Pfam" id="PF00069">
    <property type="entry name" value="Pkinase"/>
    <property type="match status" value="1"/>
</dbReference>
<comment type="similarity">
    <text evidence="1">Belongs to the protein kinase superfamily. CMGC Ser/Thr protein kinase family. GSK-3 subfamily.</text>
</comment>
<dbReference type="InterPro" id="IPR008271">
    <property type="entry name" value="Ser/Thr_kinase_AS"/>
</dbReference>
<reference evidence="9" key="2">
    <citation type="submission" date="2022-06" db="UniProtKB">
        <authorList>
            <consortium name="EnsemblMetazoa"/>
        </authorList>
    </citation>
    <scope>IDENTIFICATION</scope>
    <source>
        <strain evidence="9">PS312</strain>
    </source>
</reference>
<name>A0A8R1UPJ9_PRIPA</name>
<keyword evidence="6" id="KW-0067">ATP-binding</keyword>
<dbReference type="InterPro" id="IPR011009">
    <property type="entry name" value="Kinase-like_dom_sf"/>
</dbReference>
<dbReference type="PANTHER" id="PTHR24057">
    <property type="entry name" value="GLYCOGEN SYNTHASE KINASE-3 ALPHA"/>
    <property type="match status" value="1"/>
</dbReference>
<reference evidence="10" key="1">
    <citation type="journal article" date="2008" name="Nat. Genet.">
        <title>The Pristionchus pacificus genome provides a unique perspective on nematode lifestyle and parasitism.</title>
        <authorList>
            <person name="Dieterich C."/>
            <person name="Clifton S.W."/>
            <person name="Schuster L.N."/>
            <person name="Chinwalla A."/>
            <person name="Delehaunty K."/>
            <person name="Dinkelacker I."/>
            <person name="Fulton L."/>
            <person name="Fulton R."/>
            <person name="Godfrey J."/>
            <person name="Minx P."/>
            <person name="Mitreva M."/>
            <person name="Roeseler W."/>
            <person name="Tian H."/>
            <person name="Witte H."/>
            <person name="Yang S.P."/>
            <person name="Wilson R.K."/>
            <person name="Sommer R.J."/>
        </authorList>
    </citation>
    <scope>NUCLEOTIDE SEQUENCE [LARGE SCALE GENOMIC DNA]</scope>
    <source>
        <strain evidence="10">PS312</strain>
    </source>
</reference>
<evidence type="ECO:0000313" key="9">
    <source>
        <dbReference type="EnsemblMetazoa" id="PPA37494.1"/>
    </source>
</evidence>
<keyword evidence="2" id="KW-0723">Serine/threonine-protein kinase</keyword>
<dbReference type="GO" id="GO:0004674">
    <property type="term" value="F:protein serine/threonine kinase activity"/>
    <property type="evidence" value="ECO:0000318"/>
    <property type="project" value="GO_Central"/>
</dbReference>
<evidence type="ECO:0000256" key="5">
    <source>
        <dbReference type="ARBA" id="ARBA00022777"/>
    </source>
</evidence>
<dbReference type="GO" id="GO:0005524">
    <property type="term" value="F:ATP binding"/>
    <property type="evidence" value="ECO:0007669"/>
    <property type="project" value="UniProtKB-KW"/>
</dbReference>
<keyword evidence="4" id="KW-0547">Nucleotide-binding</keyword>
<dbReference type="SUPFAM" id="SSF56112">
    <property type="entry name" value="Protein kinase-like (PK-like)"/>
    <property type="match status" value="1"/>
</dbReference>
<organism evidence="9 10">
    <name type="scientific">Pristionchus pacificus</name>
    <name type="common">Parasitic nematode worm</name>
    <dbReference type="NCBI Taxonomy" id="54126"/>
    <lineage>
        <taxon>Eukaryota</taxon>
        <taxon>Metazoa</taxon>
        <taxon>Ecdysozoa</taxon>
        <taxon>Nematoda</taxon>
        <taxon>Chromadorea</taxon>
        <taxon>Rhabditida</taxon>
        <taxon>Rhabditina</taxon>
        <taxon>Diplogasteromorpha</taxon>
        <taxon>Diplogasteroidea</taxon>
        <taxon>Neodiplogasteridae</taxon>
        <taxon>Pristionchus</taxon>
    </lineage>
</organism>
<dbReference type="InterPro" id="IPR050591">
    <property type="entry name" value="GSK-3"/>
</dbReference>
<protein>
    <submittedName>
        <fullName evidence="9">Protein kinase domain-containing protein</fullName>
    </submittedName>
</protein>
<dbReference type="PROSITE" id="PS50011">
    <property type="entry name" value="PROTEIN_KINASE_DOM"/>
    <property type="match status" value="1"/>
</dbReference>
<evidence type="ECO:0000313" key="10">
    <source>
        <dbReference type="Proteomes" id="UP000005239"/>
    </source>
</evidence>
<keyword evidence="10" id="KW-1185">Reference proteome</keyword>
<dbReference type="PANTHER" id="PTHR24057:SF18">
    <property type="entry name" value="SERINE_THREONINE-PROTEIN KINASE R03D7.5-RELATED"/>
    <property type="match status" value="1"/>
</dbReference>
<keyword evidence="5" id="KW-0418">Kinase</keyword>
<sequence>MDWILRKIGLRKNNWVEGTETDRSHLDEIFDFMRMESSLIGTMTQPEEREIVMKKSFPPPDVRNPEMILLSAMRLSNPRNIMPLLYTYKRKHEAQICEVIILPYMPQSLDQLIGKLDMIDIKLYTWQLFNGLSFLQNNDIAHRDIKPVNILIDHDKGELLIGDFGNAKVIDEGKASSPYQITRFYRSPELLYGVSEYTWMVDVWSGGCVMGEMMKGRILFPGADTNHQLSLIHESFGPPSYADFIDMGVIQVTNDMKMDKSTKKRSLKKHMPSSPKEIIKFLSQVLQYSPLQRLHGEDALSHSIFEELFENDRVRFNGQLTSSVLHRQKGAASRYYNYKKVIANNRGKESPSIPTPARTPDKSSFSLI</sequence>
<dbReference type="GO" id="GO:0005737">
    <property type="term" value="C:cytoplasm"/>
    <property type="evidence" value="ECO:0000318"/>
    <property type="project" value="GO_Central"/>
</dbReference>
<proteinExistence type="inferred from homology"/>
<dbReference type="AlphaFoldDB" id="A0A8R1UPJ9"/>
<evidence type="ECO:0000256" key="4">
    <source>
        <dbReference type="ARBA" id="ARBA00022741"/>
    </source>
</evidence>
<evidence type="ECO:0000256" key="3">
    <source>
        <dbReference type="ARBA" id="ARBA00022679"/>
    </source>
</evidence>
<dbReference type="EnsemblMetazoa" id="PPA37494.1">
    <property type="protein sequence ID" value="PPA37494.1"/>
    <property type="gene ID" value="WBGene00275863"/>
</dbReference>
<dbReference type="Gene3D" id="1.10.510.10">
    <property type="entry name" value="Transferase(Phosphotransferase) domain 1"/>
    <property type="match status" value="1"/>
</dbReference>
<dbReference type="Gene3D" id="3.30.200.20">
    <property type="entry name" value="Phosphorylase Kinase, domain 1"/>
    <property type="match status" value="1"/>
</dbReference>
<dbReference type="InterPro" id="IPR000719">
    <property type="entry name" value="Prot_kinase_dom"/>
</dbReference>
<dbReference type="Proteomes" id="UP000005239">
    <property type="component" value="Unassembled WGS sequence"/>
</dbReference>
<evidence type="ECO:0000256" key="6">
    <source>
        <dbReference type="ARBA" id="ARBA00022840"/>
    </source>
</evidence>
<dbReference type="GO" id="GO:0005634">
    <property type="term" value="C:nucleus"/>
    <property type="evidence" value="ECO:0000318"/>
    <property type="project" value="GO_Central"/>
</dbReference>